<evidence type="ECO:0000313" key="1">
    <source>
        <dbReference type="EMBL" id="TZG27650.1"/>
    </source>
</evidence>
<accession>A0A5D9C9B9</accession>
<dbReference type="Proteomes" id="UP000322077">
    <property type="component" value="Unassembled WGS sequence"/>
</dbReference>
<protein>
    <submittedName>
        <fullName evidence="1">Uncharacterized protein</fullName>
    </submittedName>
</protein>
<proteinExistence type="predicted"/>
<sequence>MDVGSRIDATMGRALRKAWAGRCRALRNAAFVDCSRHSGRIADQIGCREHDTIVAMIEKHYSRWIVEGLEDLTARAIIPSSSAPVSQAA</sequence>
<comment type="caution">
    <text evidence="1">The sequence shown here is derived from an EMBL/GenBank/DDBJ whole genome shotgun (WGS) entry which is preliminary data.</text>
</comment>
<evidence type="ECO:0000313" key="2">
    <source>
        <dbReference type="Proteomes" id="UP000322077"/>
    </source>
</evidence>
<reference evidence="1 2" key="1">
    <citation type="submission" date="2019-08" db="EMBL/GenBank/DDBJ databases">
        <authorList>
            <person name="Wang G."/>
            <person name="Xu Z."/>
        </authorList>
    </citation>
    <scope>NUCLEOTIDE SEQUENCE [LARGE SCALE GENOMIC DNA]</scope>
    <source>
        <strain evidence="1 2">ZX</strain>
    </source>
</reference>
<gene>
    <name evidence="1" type="ORF">FYJ91_08725</name>
</gene>
<name>A0A5D9C9B9_9SPHN</name>
<keyword evidence="2" id="KW-1185">Reference proteome</keyword>
<dbReference type="AlphaFoldDB" id="A0A5D9C9B9"/>
<dbReference type="EMBL" id="VTOU01000002">
    <property type="protein sequence ID" value="TZG27650.1"/>
    <property type="molecule type" value="Genomic_DNA"/>
</dbReference>
<organism evidence="1 2">
    <name type="scientific">Sphingomonas montanisoli</name>
    <dbReference type="NCBI Taxonomy" id="2606412"/>
    <lineage>
        <taxon>Bacteria</taxon>
        <taxon>Pseudomonadati</taxon>
        <taxon>Pseudomonadota</taxon>
        <taxon>Alphaproteobacteria</taxon>
        <taxon>Sphingomonadales</taxon>
        <taxon>Sphingomonadaceae</taxon>
        <taxon>Sphingomonas</taxon>
    </lineage>
</organism>